<gene>
    <name evidence="3" type="ORF">AAFC00_004130</name>
</gene>
<dbReference type="PANTHER" id="PTHR28174">
    <property type="entry name" value="54S RIBOSOMAL PROTEIN L36, MITOCHONDRIAL"/>
    <property type="match status" value="1"/>
</dbReference>
<evidence type="ECO:0000256" key="1">
    <source>
        <dbReference type="SAM" id="MobiDB-lite"/>
    </source>
</evidence>
<name>A0ABR3PIN9_9PEZI</name>
<feature type="domain" description="Ribosomal protein bL31m N-terminal" evidence="2">
    <location>
        <begin position="32"/>
        <end position="77"/>
    </location>
</feature>
<feature type="region of interest" description="Disordered" evidence="1">
    <location>
        <begin position="142"/>
        <end position="165"/>
    </location>
</feature>
<dbReference type="EMBL" id="JBFMKM010000005">
    <property type="protein sequence ID" value="KAL1305997.1"/>
    <property type="molecule type" value="Genomic_DNA"/>
</dbReference>
<accession>A0ABR3PIN9</accession>
<dbReference type="Proteomes" id="UP001562354">
    <property type="component" value="Unassembled WGS sequence"/>
</dbReference>
<evidence type="ECO:0000313" key="4">
    <source>
        <dbReference type="Proteomes" id="UP001562354"/>
    </source>
</evidence>
<evidence type="ECO:0000313" key="3">
    <source>
        <dbReference type="EMBL" id="KAL1305997.1"/>
    </source>
</evidence>
<comment type="caution">
    <text evidence="3">The sequence shown here is derived from an EMBL/GenBank/DDBJ whole genome shotgun (WGS) entry which is preliminary data.</text>
</comment>
<feature type="compositionally biased region" description="Low complexity" evidence="1">
    <location>
        <begin position="1"/>
        <end position="18"/>
    </location>
</feature>
<dbReference type="Gene3D" id="6.20.130.10">
    <property type="match status" value="1"/>
</dbReference>
<sequence>MLSQTTRRTSSTAQFSTTITHQQTRHASLLRRPKRPYTFTQLVTLSDGSTFTQRTTSPMPIYRSTKDVRNSALWNPSSQKLLNIEEDEAGRLKRFRGRFGRGWDAETVVGAEEARDGEEALDPSVQEESLLDLIANYGQEAIADGGAAGSNDEAKRSGKGKGGEK</sequence>
<evidence type="ECO:0000259" key="2">
    <source>
        <dbReference type="Pfam" id="PF21492"/>
    </source>
</evidence>
<proteinExistence type="predicted"/>
<keyword evidence="4" id="KW-1185">Reference proteome</keyword>
<dbReference type="GeneID" id="95977830"/>
<organism evidence="3 4">
    <name type="scientific">Neodothiora populina</name>
    <dbReference type="NCBI Taxonomy" id="2781224"/>
    <lineage>
        <taxon>Eukaryota</taxon>
        <taxon>Fungi</taxon>
        <taxon>Dikarya</taxon>
        <taxon>Ascomycota</taxon>
        <taxon>Pezizomycotina</taxon>
        <taxon>Dothideomycetes</taxon>
        <taxon>Dothideomycetidae</taxon>
        <taxon>Dothideales</taxon>
        <taxon>Dothioraceae</taxon>
        <taxon>Neodothiora</taxon>
    </lineage>
</organism>
<reference evidence="3 4" key="1">
    <citation type="submission" date="2024-07" db="EMBL/GenBank/DDBJ databases">
        <title>Draft sequence of the Neodothiora populina.</title>
        <authorList>
            <person name="Drown D.D."/>
            <person name="Schuette U.S."/>
            <person name="Buechlein A.B."/>
            <person name="Rusch D.R."/>
            <person name="Winton L.W."/>
            <person name="Adams G.A."/>
        </authorList>
    </citation>
    <scope>NUCLEOTIDE SEQUENCE [LARGE SCALE GENOMIC DNA]</scope>
    <source>
        <strain evidence="3 4">CPC 39397</strain>
    </source>
</reference>
<dbReference type="InterPro" id="IPR048874">
    <property type="entry name" value="Ribosomal_bL31m_N"/>
</dbReference>
<protein>
    <recommendedName>
        <fullName evidence="2">Ribosomal protein bL31m N-terminal domain-containing protein</fullName>
    </recommendedName>
</protein>
<feature type="region of interest" description="Disordered" evidence="1">
    <location>
        <begin position="1"/>
        <end position="24"/>
    </location>
</feature>
<feature type="compositionally biased region" description="Basic and acidic residues" evidence="1">
    <location>
        <begin position="152"/>
        <end position="165"/>
    </location>
</feature>
<dbReference type="PANTHER" id="PTHR28174:SF1">
    <property type="entry name" value="LARGE RIBOSOMAL SUBUNIT PROTEIN BL31M"/>
    <property type="match status" value="1"/>
</dbReference>
<dbReference type="RefSeq" id="XP_069202270.1">
    <property type="nucleotide sequence ID" value="XM_069343718.1"/>
</dbReference>
<dbReference type="Pfam" id="PF21492">
    <property type="entry name" value="bL31_N"/>
    <property type="match status" value="1"/>
</dbReference>
<dbReference type="InterPro" id="IPR034600">
    <property type="entry name" value="Ribosomal_bL31m"/>
</dbReference>